<keyword evidence="3" id="KW-1185">Reference proteome</keyword>
<name>A0A7N2MKH5_QUELO</name>
<reference evidence="2" key="2">
    <citation type="submission" date="2021-01" db="UniProtKB">
        <authorList>
            <consortium name="EnsemblPlants"/>
        </authorList>
    </citation>
    <scope>IDENTIFICATION</scope>
</reference>
<dbReference type="InParanoid" id="A0A7N2MKH5"/>
<evidence type="ECO:0000313" key="2">
    <source>
        <dbReference type="EnsemblPlants" id="QL09p038439:mrna:CDS:2"/>
    </source>
</evidence>
<dbReference type="EnsemblPlants" id="QL09p038439:mrna">
    <property type="protein sequence ID" value="QL09p038439:mrna:CDS:2"/>
    <property type="gene ID" value="QL09p038439"/>
</dbReference>
<dbReference type="InterPro" id="IPR025558">
    <property type="entry name" value="DUF4283"/>
</dbReference>
<sequence>MDELTSNWNRLTLSDREGLGCYLDDELSSQEFFLATKFLTKRAVNVDAIAKTFTPFWCSRNGFQVRNLGNHMVLFVFDNKEEVDKVIQSEPWSFGKYLMVLERYNKNNLVEELQFNRTTF</sequence>
<reference evidence="2 3" key="1">
    <citation type="journal article" date="2016" name="G3 (Bethesda)">
        <title>First Draft Assembly and Annotation of the Genome of a California Endemic Oak Quercus lobata Nee (Fagaceae).</title>
        <authorList>
            <person name="Sork V.L."/>
            <person name="Fitz-Gibbon S.T."/>
            <person name="Puiu D."/>
            <person name="Crepeau M."/>
            <person name="Gugger P.F."/>
            <person name="Sherman R."/>
            <person name="Stevens K."/>
            <person name="Langley C.H."/>
            <person name="Pellegrini M."/>
            <person name="Salzberg S.L."/>
        </authorList>
    </citation>
    <scope>NUCLEOTIDE SEQUENCE [LARGE SCALE GENOMIC DNA]</scope>
    <source>
        <strain evidence="2 3">cv. SW786</strain>
    </source>
</reference>
<protein>
    <recommendedName>
        <fullName evidence="1">DUF4283 domain-containing protein</fullName>
    </recommendedName>
</protein>
<proteinExistence type="predicted"/>
<dbReference type="EMBL" id="LRBV02000009">
    <property type="status" value="NOT_ANNOTATED_CDS"/>
    <property type="molecule type" value="Genomic_DNA"/>
</dbReference>
<feature type="domain" description="DUF4283" evidence="1">
    <location>
        <begin position="31"/>
        <end position="107"/>
    </location>
</feature>
<dbReference type="Proteomes" id="UP000594261">
    <property type="component" value="Chromosome 9"/>
</dbReference>
<evidence type="ECO:0000259" key="1">
    <source>
        <dbReference type="Pfam" id="PF14111"/>
    </source>
</evidence>
<dbReference type="Gramene" id="QL09p038439:mrna">
    <property type="protein sequence ID" value="QL09p038439:mrna:CDS:2"/>
    <property type="gene ID" value="QL09p038439"/>
</dbReference>
<dbReference type="Pfam" id="PF14111">
    <property type="entry name" value="DUF4283"/>
    <property type="match status" value="1"/>
</dbReference>
<accession>A0A7N2MKH5</accession>
<dbReference type="OMA" id="INKVRIM"/>
<evidence type="ECO:0000313" key="3">
    <source>
        <dbReference type="Proteomes" id="UP000594261"/>
    </source>
</evidence>
<dbReference type="AlphaFoldDB" id="A0A7N2MKH5"/>
<organism evidence="2 3">
    <name type="scientific">Quercus lobata</name>
    <name type="common">Valley oak</name>
    <dbReference type="NCBI Taxonomy" id="97700"/>
    <lineage>
        <taxon>Eukaryota</taxon>
        <taxon>Viridiplantae</taxon>
        <taxon>Streptophyta</taxon>
        <taxon>Embryophyta</taxon>
        <taxon>Tracheophyta</taxon>
        <taxon>Spermatophyta</taxon>
        <taxon>Magnoliopsida</taxon>
        <taxon>eudicotyledons</taxon>
        <taxon>Gunneridae</taxon>
        <taxon>Pentapetalae</taxon>
        <taxon>rosids</taxon>
        <taxon>fabids</taxon>
        <taxon>Fagales</taxon>
        <taxon>Fagaceae</taxon>
        <taxon>Quercus</taxon>
    </lineage>
</organism>